<feature type="compositionally biased region" description="Basic and acidic residues" evidence="1">
    <location>
        <begin position="602"/>
        <end position="611"/>
    </location>
</feature>
<organism evidence="2 3">
    <name type="scientific">Prorocentrum cordatum</name>
    <dbReference type="NCBI Taxonomy" id="2364126"/>
    <lineage>
        <taxon>Eukaryota</taxon>
        <taxon>Sar</taxon>
        <taxon>Alveolata</taxon>
        <taxon>Dinophyceae</taxon>
        <taxon>Prorocentrales</taxon>
        <taxon>Prorocentraceae</taxon>
        <taxon>Prorocentrum</taxon>
    </lineage>
</organism>
<feature type="compositionally biased region" description="Acidic residues" evidence="1">
    <location>
        <begin position="905"/>
        <end position="914"/>
    </location>
</feature>
<gene>
    <name evidence="2" type="ORF">PCOR1329_LOCUS30043</name>
</gene>
<keyword evidence="3" id="KW-1185">Reference proteome</keyword>
<dbReference type="EMBL" id="CAUYUJ010011447">
    <property type="protein sequence ID" value="CAK0831787.1"/>
    <property type="molecule type" value="Genomic_DNA"/>
</dbReference>
<name>A0ABN9SJC6_9DINO</name>
<evidence type="ECO:0000313" key="2">
    <source>
        <dbReference type="EMBL" id="CAK0831787.1"/>
    </source>
</evidence>
<comment type="caution">
    <text evidence="2">The sequence shown here is derived from an EMBL/GenBank/DDBJ whole genome shotgun (WGS) entry which is preliminary data.</text>
</comment>
<feature type="region of interest" description="Disordered" evidence="1">
    <location>
        <begin position="596"/>
        <end position="630"/>
    </location>
</feature>
<evidence type="ECO:0000313" key="3">
    <source>
        <dbReference type="Proteomes" id="UP001189429"/>
    </source>
</evidence>
<evidence type="ECO:0008006" key="4">
    <source>
        <dbReference type="Google" id="ProtNLM"/>
    </source>
</evidence>
<proteinExistence type="predicted"/>
<feature type="region of interest" description="Disordered" evidence="1">
    <location>
        <begin position="904"/>
        <end position="933"/>
    </location>
</feature>
<accession>A0ABN9SJC6</accession>
<evidence type="ECO:0000256" key="1">
    <source>
        <dbReference type="SAM" id="MobiDB-lite"/>
    </source>
</evidence>
<feature type="non-terminal residue" evidence="2">
    <location>
        <position position="1010"/>
    </location>
</feature>
<sequence>MFAGLPAIAIIAFLDATQHLKSMHVVKQAKFAWAKVLAQYDHDEAQRMVSKSHDISRTVLRLARIRLDIVHMALFRLYLAKELESSSIYLLTDGSPQWRGVEMMASTMDLITCDSQRWTCLRMLLPVARIGNRQLDLIGKTYAILWKITLVVGPSYTSLRSFLAKVVSITSDFGTERLLCTTPDVLIDFCGLVGIRVPPRVRRHRQLFPVALVAPGWMHIIDTVIKRSLCSLPWFPTWLGGLKACLQFLRYYSDDVVKAIRQTHPSVAQLVAKISIPYFAEWRWGTLHKACKAMSMLLDICRRLWSSFDFVAKTRDTALLKKVGASLLSHRWAVHFKFVEWHADWLSSLQSWGGSCACHQQEYRNGRTVSCMMKGRLITYAWDHASTVFNDAVTEICSWSLHDFGEDASLQSSCIGAVQYCRSLGMRKLQFLDHIPYLLSRLGEPGIVGRVLAQYREVPKDQHHTVTLRFLGDDSPFKSSIVQLPEAGGELPDGLRQAAQQLVDIPFDDHIAEGPHAKAKRVLGNSRCTKFPFVASSLRLARNLSTVQELVTATGASIQHVWNAWSSVVNVKRPTKPINMKREQVHKRVYGLNSHRLLGHHRPGDDPHDADDAFDEPDDPRGGDPGDAAIAAHSGAHAEGNQFRGLTETQKLMAEFLGGVLQQYDYFSVPSGPGEDVPLHVYQVIAKQTKDILVETTGTAPTDTTTWLLHPMGIFVDPTSKTDDDGRVDVFAVATVSVYSTIFAVFGDDVNNRSQICRWQARAPRVDGCIGLCDKKIPVLCLMDALVAEGFRSSDALCFHAKGSVAKFDGRRLSSKRFYFQCLLARRSIFLRGQKRFRSDQPQVHYKWLLRAGGPIPEQATARECNEKLVEFEAAGDDYIVDATLMAVPSEPVPGGAPAAIVNIDGDDGDEEPPADPPPPIAAAAPPEVHGDGEDGGYVVPDFILGQPISLEVHWRGGRGIRVQCPTHHGCNKYRSLAIDAAVFGPAAAKHYLSTWLAAAPTMGAAEHRA</sequence>
<reference evidence="2" key="1">
    <citation type="submission" date="2023-10" db="EMBL/GenBank/DDBJ databases">
        <authorList>
            <person name="Chen Y."/>
            <person name="Shah S."/>
            <person name="Dougan E. K."/>
            <person name="Thang M."/>
            <person name="Chan C."/>
        </authorList>
    </citation>
    <scope>NUCLEOTIDE SEQUENCE [LARGE SCALE GENOMIC DNA]</scope>
</reference>
<protein>
    <recommendedName>
        <fullName evidence="4">RNA-directed RNA polymerase</fullName>
    </recommendedName>
</protein>
<dbReference type="Proteomes" id="UP001189429">
    <property type="component" value="Unassembled WGS sequence"/>
</dbReference>